<dbReference type="GeneID" id="113729211"/>
<keyword evidence="3" id="KW-1185">Reference proteome</keyword>
<feature type="domain" description="Retrotransposon gag" evidence="2">
    <location>
        <begin position="236"/>
        <end position="325"/>
    </location>
</feature>
<dbReference type="Proteomes" id="UP001652660">
    <property type="component" value="Chromosome 2e"/>
</dbReference>
<dbReference type="Pfam" id="PF03732">
    <property type="entry name" value="Retrotrans_gag"/>
    <property type="match status" value="1"/>
</dbReference>
<dbReference type="PANTHER" id="PTHR33223:SF8">
    <property type="entry name" value="OS04G0172440 PROTEIN"/>
    <property type="match status" value="1"/>
</dbReference>
<evidence type="ECO:0000259" key="2">
    <source>
        <dbReference type="Pfam" id="PF03732"/>
    </source>
</evidence>
<organism evidence="3 4">
    <name type="scientific">Coffea arabica</name>
    <name type="common">Arabian coffee</name>
    <dbReference type="NCBI Taxonomy" id="13443"/>
    <lineage>
        <taxon>Eukaryota</taxon>
        <taxon>Viridiplantae</taxon>
        <taxon>Streptophyta</taxon>
        <taxon>Embryophyta</taxon>
        <taxon>Tracheophyta</taxon>
        <taxon>Spermatophyta</taxon>
        <taxon>Magnoliopsida</taxon>
        <taxon>eudicotyledons</taxon>
        <taxon>Gunneridae</taxon>
        <taxon>Pentapetalae</taxon>
        <taxon>asterids</taxon>
        <taxon>lamiids</taxon>
        <taxon>Gentianales</taxon>
        <taxon>Rubiaceae</taxon>
        <taxon>Ixoroideae</taxon>
        <taxon>Gardenieae complex</taxon>
        <taxon>Bertiereae - Coffeeae clade</taxon>
        <taxon>Coffeeae</taxon>
        <taxon>Coffea</taxon>
    </lineage>
</organism>
<reference evidence="4" key="1">
    <citation type="submission" date="2025-08" db="UniProtKB">
        <authorList>
            <consortium name="RefSeq"/>
        </authorList>
    </citation>
    <scope>IDENTIFICATION</scope>
    <source>
        <tissue evidence="4">Leaves</tissue>
    </source>
</reference>
<proteinExistence type="predicted"/>
<name>A0ABM4WPX7_COFAR</name>
<dbReference type="RefSeq" id="XP_071933839.1">
    <property type="nucleotide sequence ID" value="XM_072077738.1"/>
</dbReference>
<dbReference type="PANTHER" id="PTHR33223">
    <property type="entry name" value="CCHC-TYPE DOMAIN-CONTAINING PROTEIN"/>
    <property type="match status" value="1"/>
</dbReference>
<evidence type="ECO:0000313" key="4">
    <source>
        <dbReference type="RefSeq" id="XP_071933839.1"/>
    </source>
</evidence>
<evidence type="ECO:0000313" key="3">
    <source>
        <dbReference type="Proteomes" id="UP001652660"/>
    </source>
</evidence>
<sequence>MSAFPKSSDRSATVPPIDAANLGIQLSEMLNKFSELSEEMATQRRMIDQLVASSGGIQHNPMSINQPEIEHQTPLLPHTQVTFVPSLTNVPEETFTYPASSFPSTYPHNIQVNSASIQMPQNCPDSQIPHHTTTEPFMLDVAQGKVEMGESFAPIDKNLLKRLDKFDEFMRKNQRLSKVGGLGYDELCLFPDMQWPLGFKMPKFSKYDGTGNPKTHLRLFANKLGKPIHDENLPIRLFPESLEGDALDWYSNLKPEEMRTWLDLSTAFVRQYEYNCELAPTRTTLESTKREPSKNHKTYAKRWRRLAAKVEPPMTEEEIVRTFIKAQDPPYFEEIFRMTGCSFAAIVNKLEEFDELVKAGKIVNVSTLKMQLEALQGQNNSGKESQFKEKEGETAFVWDQGPLTRPRFSNRLTYSSPYPYYPNSRPIYHTTINHPRPRPNYPNVPTPPFQISQPNLQTRPRSPYNPRPAAGKIGMVPPQTYSRGKPAGYDPQAICAHHSGNPGHSTRNCQALRHKIQDMIDAGDIILKKNGSQEQVMEGNGGNEPSSRRLPVIRYRKRSGGALWMWNPVRRTRPSCDCWRTYLYPDNVVLVLYDECRQLSNANGIVQEDNRELRGLLTPRLLGFMNWRRMYLRSETE</sequence>
<dbReference type="InterPro" id="IPR005162">
    <property type="entry name" value="Retrotrans_gag_dom"/>
</dbReference>
<feature type="region of interest" description="Disordered" evidence="1">
    <location>
        <begin position="452"/>
        <end position="476"/>
    </location>
</feature>
<gene>
    <name evidence="4" type="primary">LOC113729211</name>
</gene>
<accession>A0ABM4WPX7</accession>
<protein>
    <recommendedName>
        <fullName evidence="2">Retrotransposon gag domain-containing protein</fullName>
    </recommendedName>
</protein>
<evidence type="ECO:0000256" key="1">
    <source>
        <dbReference type="SAM" id="MobiDB-lite"/>
    </source>
</evidence>